<gene>
    <name evidence="1" type="ORF">TEA_001347</name>
</gene>
<dbReference type="EMBL" id="SDRB02011558">
    <property type="protein sequence ID" value="THG00944.1"/>
    <property type="molecule type" value="Genomic_DNA"/>
</dbReference>
<reference evidence="1 2" key="1">
    <citation type="journal article" date="2018" name="Proc. Natl. Acad. Sci. U.S.A.">
        <title>Draft genome sequence of Camellia sinensis var. sinensis provides insights into the evolution of the tea genome and tea quality.</title>
        <authorList>
            <person name="Wei C."/>
            <person name="Yang H."/>
            <person name="Wang S."/>
            <person name="Zhao J."/>
            <person name="Liu C."/>
            <person name="Gao L."/>
            <person name="Xia E."/>
            <person name="Lu Y."/>
            <person name="Tai Y."/>
            <person name="She G."/>
            <person name="Sun J."/>
            <person name="Cao H."/>
            <person name="Tong W."/>
            <person name="Gao Q."/>
            <person name="Li Y."/>
            <person name="Deng W."/>
            <person name="Jiang X."/>
            <person name="Wang W."/>
            <person name="Chen Q."/>
            <person name="Zhang S."/>
            <person name="Li H."/>
            <person name="Wu J."/>
            <person name="Wang P."/>
            <person name="Li P."/>
            <person name="Shi C."/>
            <person name="Zheng F."/>
            <person name="Jian J."/>
            <person name="Huang B."/>
            <person name="Shan D."/>
            <person name="Shi M."/>
            <person name="Fang C."/>
            <person name="Yue Y."/>
            <person name="Li F."/>
            <person name="Li D."/>
            <person name="Wei S."/>
            <person name="Han B."/>
            <person name="Jiang C."/>
            <person name="Yin Y."/>
            <person name="Xia T."/>
            <person name="Zhang Z."/>
            <person name="Bennetzen J.L."/>
            <person name="Zhao S."/>
            <person name="Wan X."/>
        </authorList>
    </citation>
    <scope>NUCLEOTIDE SEQUENCE [LARGE SCALE GENOMIC DNA]</scope>
    <source>
        <strain evidence="2">cv. Shuchazao</strain>
        <tissue evidence="1">Leaf</tissue>
    </source>
</reference>
<sequence>MRFTESPVIELPVRDALLSIQQDNGSFHVGTTVWPCSLVLVKFAERWLTPLTTTSNPNPNPYAALLDFHNKRAVEVGAGCGAAGMGLHLLGLHNIVLTDIAPVMPALKRNLKSNKPVLGKTLKTTQLYWTNSDQIKALSPPFDLVIATDVVYIEDTVAPLVSAMEALIGDTGTVLLGYQLRSPEAHQLFWEICGRVFDIQKVPHEHLHPEYAYEEADVYILRKKL</sequence>
<dbReference type="InterPro" id="IPR019410">
    <property type="entry name" value="Methyltransf_16"/>
</dbReference>
<evidence type="ECO:0000313" key="1">
    <source>
        <dbReference type="EMBL" id="THG00944.1"/>
    </source>
</evidence>
<dbReference type="STRING" id="542762.A0A4S4DF99"/>
<evidence type="ECO:0000313" key="2">
    <source>
        <dbReference type="Proteomes" id="UP000306102"/>
    </source>
</evidence>
<dbReference type="Gene3D" id="3.40.50.150">
    <property type="entry name" value="Vaccinia Virus protein VP39"/>
    <property type="match status" value="1"/>
</dbReference>
<name>A0A4S4DF99_CAMSN</name>
<dbReference type="Proteomes" id="UP000306102">
    <property type="component" value="Unassembled WGS sequence"/>
</dbReference>
<dbReference type="SUPFAM" id="SSF53335">
    <property type="entry name" value="S-adenosyl-L-methionine-dependent methyltransferases"/>
    <property type="match status" value="1"/>
</dbReference>
<keyword evidence="2" id="KW-1185">Reference proteome</keyword>
<dbReference type="PANTHER" id="PTHR14614">
    <property type="entry name" value="HEPATOCELLULAR CARCINOMA-ASSOCIATED ANTIGEN"/>
    <property type="match status" value="1"/>
</dbReference>
<dbReference type="InterPro" id="IPR029063">
    <property type="entry name" value="SAM-dependent_MTases_sf"/>
</dbReference>
<protein>
    <submittedName>
        <fullName evidence="1">Uncharacterized protein</fullName>
    </submittedName>
</protein>
<accession>A0A4S4DF99</accession>
<comment type="caution">
    <text evidence="1">The sequence shown here is derived from an EMBL/GenBank/DDBJ whole genome shotgun (WGS) entry which is preliminary data.</text>
</comment>
<proteinExistence type="predicted"/>
<dbReference type="Pfam" id="PF10294">
    <property type="entry name" value="Methyltransf_16"/>
    <property type="match status" value="1"/>
</dbReference>
<dbReference type="PANTHER" id="PTHR14614:SF7">
    <property type="entry name" value="OS05G0564100 PROTEIN"/>
    <property type="match status" value="1"/>
</dbReference>
<dbReference type="AlphaFoldDB" id="A0A4S4DF99"/>
<organism evidence="1 2">
    <name type="scientific">Camellia sinensis var. sinensis</name>
    <name type="common">China tea</name>
    <dbReference type="NCBI Taxonomy" id="542762"/>
    <lineage>
        <taxon>Eukaryota</taxon>
        <taxon>Viridiplantae</taxon>
        <taxon>Streptophyta</taxon>
        <taxon>Embryophyta</taxon>
        <taxon>Tracheophyta</taxon>
        <taxon>Spermatophyta</taxon>
        <taxon>Magnoliopsida</taxon>
        <taxon>eudicotyledons</taxon>
        <taxon>Gunneridae</taxon>
        <taxon>Pentapetalae</taxon>
        <taxon>asterids</taxon>
        <taxon>Ericales</taxon>
        <taxon>Theaceae</taxon>
        <taxon>Camellia</taxon>
    </lineage>
</organism>